<protein>
    <submittedName>
        <fullName evidence="1">Uncharacterized protein</fullName>
    </submittedName>
</protein>
<dbReference type="EMBL" id="CM042024">
    <property type="protein sequence ID" value="KAI3810246.1"/>
    <property type="molecule type" value="Genomic_DNA"/>
</dbReference>
<evidence type="ECO:0000313" key="1">
    <source>
        <dbReference type="EMBL" id="KAI3810246.1"/>
    </source>
</evidence>
<dbReference type="Proteomes" id="UP001056120">
    <property type="component" value="Linkage Group LG07"/>
</dbReference>
<organism evidence="1 2">
    <name type="scientific">Smallanthus sonchifolius</name>
    <dbReference type="NCBI Taxonomy" id="185202"/>
    <lineage>
        <taxon>Eukaryota</taxon>
        <taxon>Viridiplantae</taxon>
        <taxon>Streptophyta</taxon>
        <taxon>Embryophyta</taxon>
        <taxon>Tracheophyta</taxon>
        <taxon>Spermatophyta</taxon>
        <taxon>Magnoliopsida</taxon>
        <taxon>eudicotyledons</taxon>
        <taxon>Gunneridae</taxon>
        <taxon>Pentapetalae</taxon>
        <taxon>asterids</taxon>
        <taxon>campanulids</taxon>
        <taxon>Asterales</taxon>
        <taxon>Asteraceae</taxon>
        <taxon>Asteroideae</taxon>
        <taxon>Heliantheae alliance</taxon>
        <taxon>Millerieae</taxon>
        <taxon>Smallanthus</taxon>
    </lineage>
</organism>
<proteinExistence type="predicted"/>
<sequence>MGNETSATSSIELPPDPEPVSAPETSPTQDNVGPRLKSPLTFLPECMWGFLLGFEMDQLMHAGNHSLDR</sequence>
<keyword evidence="2" id="KW-1185">Reference proteome</keyword>
<comment type="caution">
    <text evidence="1">The sequence shown here is derived from an EMBL/GenBank/DDBJ whole genome shotgun (WGS) entry which is preliminary data.</text>
</comment>
<gene>
    <name evidence="1" type="ORF">L1987_19857</name>
</gene>
<accession>A0ACB9IQZ3</accession>
<reference evidence="2" key="1">
    <citation type="journal article" date="2022" name="Mol. Ecol. Resour.">
        <title>The genomes of chicory, endive, great burdock and yacon provide insights into Asteraceae palaeo-polyploidization history and plant inulin production.</title>
        <authorList>
            <person name="Fan W."/>
            <person name="Wang S."/>
            <person name="Wang H."/>
            <person name="Wang A."/>
            <person name="Jiang F."/>
            <person name="Liu H."/>
            <person name="Zhao H."/>
            <person name="Xu D."/>
            <person name="Zhang Y."/>
        </authorList>
    </citation>
    <scope>NUCLEOTIDE SEQUENCE [LARGE SCALE GENOMIC DNA]</scope>
    <source>
        <strain evidence="2">cv. Yunnan</strain>
    </source>
</reference>
<evidence type="ECO:0000313" key="2">
    <source>
        <dbReference type="Proteomes" id="UP001056120"/>
    </source>
</evidence>
<reference evidence="1 2" key="2">
    <citation type="journal article" date="2022" name="Mol. Ecol. Resour.">
        <title>The genomes of chicory, endive, great burdock and yacon provide insights into Asteraceae paleo-polyploidization history and plant inulin production.</title>
        <authorList>
            <person name="Fan W."/>
            <person name="Wang S."/>
            <person name="Wang H."/>
            <person name="Wang A."/>
            <person name="Jiang F."/>
            <person name="Liu H."/>
            <person name="Zhao H."/>
            <person name="Xu D."/>
            <person name="Zhang Y."/>
        </authorList>
    </citation>
    <scope>NUCLEOTIDE SEQUENCE [LARGE SCALE GENOMIC DNA]</scope>
    <source>
        <strain evidence="2">cv. Yunnan</strain>
        <tissue evidence="1">Leaves</tissue>
    </source>
</reference>
<name>A0ACB9IQZ3_9ASTR</name>